<name>A0A8U0IMV0_9EURY</name>
<proteinExistence type="predicted"/>
<sequence>MRTDRPTMRGRHNKRLPERFDEQVTLEIEEDDAGGKPTVRMQDRSDTDAWISADIQALVSLPEYE</sequence>
<reference evidence="1" key="1">
    <citation type="submission" date="2022-04" db="EMBL/GenBank/DDBJ databases">
        <title>Diverse halophilic archaea isolated from saline environments.</title>
        <authorList>
            <person name="Cui H.-L."/>
        </authorList>
    </citation>
    <scope>NUCLEOTIDE SEQUENCE</scope>
    <source>
        <strain evidence="1">XZYJT40</strain>
    </source>
</reference>
<dbReference type="KEGG" id="haxz:M0R88_07620"/>
<accession>A0A8U0IMV0</accession>
<evidence type="ECO:0000313" key="1">
    <source>
        <dbReference type="EMBL" id="UPW01955.1"/>
    </source>
</evidence>
<keyword evidence="2" id="KW-1185">Reference proteome</keyword>
<evidence type="ECO:0000313" key="2">
    <source>
        <dbReference type="Proteomes" id="UP000830434"/>
    </source>
</evidence>
<dbReference type="RefSeq" id="WP_248656342.1">
    <property type="nucleotide sequence ID" value="NZ_CP096658.1"/>
</dbReference>
<gene>
    <name evidence="1" type="ORF">M0R88_07620</name>
</gene>
<protein>
    <submittedName>
        <fullName evidence="1">Uncharacterized protein</fullName>
    </submittedName>
</protein>
<organism evidence="1 2">
    <name type="scientific">Halorussus gelatinilyticus</name>
    <dbReference type="NCBI Taxonomy" id="2937524"/>
    <lineage>
        <taxon>Archaea</taxon>
        <taxon>Methanobacteriati</taxon>
        <taxon>Methanobacteriota</taxon>
        <taxon>Stenosarchaea group</taxon>
        <taxon>Halobacteria</taxon>
        <taxon>Halobacteriales</taxon>
        <taxon>Haladaptataceae</taxon>
        <taxon>Halorussus</taxon>
    </lineage>
</organism>
<dbReference type="Proteomes" id="UP000830434">
    <property type="component" value="Chromosome"/>
</dbReference>
<dbReference type="AlphaFoldDB" id="A0A8U0IMV0"/>
<dbReference type="GeneID" id="72189713"/>
<dbReference type="EMBL" id="CP096658">
    <property type="protein sequence ID" value="UPW01955.1"/>
    <property type="molecule type" value="Genomic_DNA"/>
</dbReference>